<proteinExistence type="inferred from homology"/>
<dbReference type="Pfam" id="PF05970">
    <property type="entry name" value="PIF1"/>
    <property type="match status" value="1"/>
</dbReference>
<dbReference type="PANTHER" id="PTHR10492:SF57">
    <property type="entry name" value="ATP-DEPENDENT DNA HELICASE"/>
    <property type="match status" value="1"/>
</dbReference>
<dbReference type="Gene3D" id="3.40.50.300">
    <property type="entry name" value="P-loop containing nucleotide triphosphate hydrolases"/>
    <property type="match status" value="1"/>
</dbReference>
<dbReference type="WBParaSite" id="HPBE_0002378501-mRNA-1">
    <property type="protein sequence ID" value="HPBE_0002378501-mRNA-1"/>
    <property type="gene ID" value="HPBE_0002378501"/>
</dbReference>
<dbReference type="GO" id="GO:0005524">
    <property type="term" value="F:ATP binding"/>
    <property type="evidence" value="ECO:0007669"/>
    <property type="project" value="UniProtKB-KW"/>
</dbReference>
<organism evidence="5 6">
    <name type="scientific">Heligmosomoides polygyrus</name>
    <name type="common">Parasitic roundworm</name>
    <dbReference type="NCBI Taxonomy" id="6339"/>
    <lineage>
        <taxon>Eukaryota</taxon>
        <taxon>Metazoa</taxon>
        <taxon>Ecdysozoa</taxon>
        <taxon>Nematoda</taxon>
        <taxon>Chromadorea</taxon>
        <taxon>Rhabditida</taxon>
        <taxon>Rhabditina</taxon>
        <taxon>Rhabditomorpha</taxon>
        <taxon>Strongyloidea</taxon>
        <taxon>Heligmosomidae</taxon>
        <taxon>Heligmosomoides</taxon>
    </lineage>
</organism>
<evidence type="ECO:0000259" key="2">
    <source>
        <dbReference type="Pfam" id="PF05970"/>
    </source>
</evidence>
<reference evidence="6" key="2">
    <citation type="submission" date="2019-09" db="UniProtKB">
        <authorList>
            <consortium name="WormBaseParasite"/>
        </authorList>
    </citation>
    <scope>IDENTIFICATION</scope>
</reference>
<evidence type="ECO:0000259" key="3">
    <source>
        <dbReference type="Pfam" id="PF14214"/>
    </source>
</evidence>
<evidence type="ECO:0000313" key="4">
    <source>
        <dbReference type="EMBL" id="VDP40986.1"/>
    </source>
</evidence>
<dbReference type="InterPro" id="IPR027417">
    <property type="entry name" value="P-loop_NTPase"/>
</dbReference>
<comment type="catalytic activity">
    <reaction evidence="1">
        <text>ATP + H2O = ADP + phosphate + H(+)</text>
        <dbReference type="Rhea" id="RHEA:13065"/>
        <dbReference type="ChEBI" id="CHEBI:15377"/>
        <dbReference type="ChEBI" id="CHEBI:15378"/>
        <dbReference type="ChEBI" id="CHEBI:30616"/>
        <dbReference type="ChEBI" id="CHEBI:43474"/>
        <dbReference type="ChEBI" id="CHEBI:456216"/>
        <dbReference type="EC" id="5.6.2.3"/>
    </reaction>
</comment>
<accession>A0A183GM65</accession>
<dbReference type="InterPro" id="IPR025476">
    <property type="entry name" value="Helitron_helicase-like"/>
</dbReference>
<sequence>MVVYARGQGLPTISYLDRLCDPLSYPLLFPRGEDGWHPGMEKTVTGNNRRTRVTHKEFYSYLLTGRFNPLLHAEKLFQQYVVDSWLKIEMNRLNFLRKNQKELRLDTVRGLHDYMIGDNTHDGPPGRRIILTASFTGGPRHMIGQYQDAMSFVSIFKNAGFLTRITLKQELKLNNADQIDQLISGELPDPDSDPELFEIVSKNMIHRPCGNLSFTSPCMQDGVCTKRFPKNFRSETSLHVDGYPEYRRRDDGRYVMCRGVRMDNRSVVPYCPYLTRMFEAHINFMQLNICSSTCTKDLTVLKSTSTSIIMKQLKLITTKAMKKAYIDARYVCAPEAPRIIGFKMQCRSDAVQRLQVHLPGFEAVTFEAGAEQQALNAAQNWLSTLTGYFAINKTCNDLAQQYGRLPEGMVDSRSLHYYEMPQAFEFNKGWRQRKKYARTIGRMYFVGPQEQERFALRLLLLYGKGFTSFEDVRTVEGVLHTTFVSAARAAGYLTDDTFFVQSLSEAASFHLPAQLRSYFVSLIVYGNLQDPLPVTLWNAHKEDFMEDFVLNGDPTDVAESKAFYDIAERISILGKDYREYLNIDIQQLFVDDLQVDVDQHNRIGEGNYALLNSEQKSVVDDVLLAIERQQGQCFLVDGPGGSGKTFVYTTIYHLATARRKRILNVAWT</sequence>
<dbReference type="GO" id="GO:0000723">
    <property type="term" value="P:telomere maintenance"/>
    <property type="evidence" value="ECO:0007669"/>
    <property type="project" value="InterPro"/>
</dbReference>
<keyword evidence="5" id="KW-1185">Reference proteome</keyword>
<keyword evidence="1" id="KW-0347">Helicase</keyword>
<keyword evidence="1" id="KW-0227">DNA damage</keyword>
<feature type="domain" description="DNA helicase Pif1-like DEAD-box helicase" evidence="2">
    <location>
        <begin position="611"/>
        <end position="666"/>
    </location>
</feature>
<dbReference type="InterPro" id="IPR010285">
    <property type="entry name" value="DNA_helicase_pif1-like_DEAD"/>
</dbReference>
<dbReference type="OrthoDB" id="10055660at2759"/>
<dbReference type="EC" id="5.6.2.3" evidence="1"/>
<comment type="similarity">
    <text evidence="1">Belongs to the helicase family.</text>
</comment>
<evidence type="ECO:0000313" key="5">
    <source>
        <dbReference type="Proteomes" id="UP000050761"/>
    </source>
</evidence>
<evidence type="ECO:0000313" key="6">
    <source>
        <dbReference type="WBParaSite" id="HPBE_0002378501-mRNA-1"/>
    </source>
</evidence>
<dbReference type="GO" id="GO:0043139">
    <property type="term" value="F:5'-3' DNA helicase activity"/>
    <property type="evidence" value="ECO:0007669"/>
    <property type="project" value="UniProtKB-EC"/>
</dbReference>
<feature type="domain" description="Helitron helicase-like" evidence="3">
    <location>
        <begin position="58"/>
        <end position="158"/>
    </location>
</feature>
<dbReference type="Proteomes" id="UP000050761">
    <property type="component" value="Unassembled WGS sequence"/>
</dbReference>
<dbReference type="GO" id="GO:0006281">
    <property type="term" value="P:DNA repair"/>
    <property type="evidence" value="ECO:0007669"/>
    <property type="project" value="UniProtKB-KW"/>
</dbReference>
<keyword evidence="1" id="KW-0378">Hydrolase</keyword>
<evidence type="ECO:0000256" key="1">
    <source>
        <dbReference type="RuleBase" id="RU363044"/>
    </source>
</evidence>
<gene>
    <name evidence="4" type="ORF">HPBE_LOCUS23784</name>
</gene>
<keyword evidence="1" id="KW-0234">DNA repair</keyword>
<keyword evidence="1" id="KW-0067">ATP-binding</keyword>
<dbReference type="GO" id="GO:0016787">
    <property type="term" value="F:hydrolase activity"/>
    <property type="evidence" value="ECO:0007669"/>
    <property type="project" value="UniProtKB-KW"/>
</dbReference>
<dbReference type="Pfam" id="PF14214">
    <property type="entry name" value="Helitron_like_N"/>
    <property type="match status" value="1"/>
</dbReference>
<name>A0A183GM65_HELPZ</name>
<comment type="cofactor">
    <cofactor evidence="1">
        <name>Mg(2+)</name>
        <dbReference type="ChEBI" id="CHEBI:18420"/>
    </cofactor>
</comment>
<dbReference type="SUPFAM" id="SSF52540">
    <property type="entry name" value="P-loop containing nucleoside triphosphate hydrolases"/>
    <property type="match status" value="1"/>
</dbReference>
<keyword evidence="1" id="KW-0233">DNA recombination</keyword>
<keyword evidence="1" id="KW-0547">Nucleotide-binding</keyword>
<reference evidence="4 5" key="1">
    <citation type="submission" date="2018-11" db="EMBL/GenBank/DDBJ databases">
        <authorList>
            <consortium name="Pathogen Informatics"/>
        </authorList>
    </citation>
    <scope>NUCLEOTIDE SEQUENCE [LARGE SCALE GENOMIC DNA]</scope>
</reference>
<dbReference type="AlphaFoldDB" id="A0A183GM65"/>
<protein>
    <recommendedName>
        <fullName evidence="1">ATP-dependent DNA helicase</fullName>
        <ecNumber evidence="1">5.6.2.3</ecNumber>
    </recommendedName>
</protein>
<dbReference type="PANTHER" id="PTHR10492">
    <property type="match status" value="1"/>
</dbReference>
<dbReference type="EMBL" id="UZAH01035484">
    <property type="protein sequence ID" value="VDP40986.1"/>
    <property type="molecule type" value="Genomic_DNA"/>
</dbReference>
<dbReference type="GO" id="GO:0006310">
    <property type="term" value="P:DNA recombination"/>
    <property type="evidence" value="ECO:0007669"/>
    <property type="project" value="UniProtKB-KW"/>
</dbReference>
<accession>A0A3P8HC49</accession>